<dbReference type="Gene3D" id="3.80.10.10">
    <property type="entry name" value="Ribonuclease Inhibitor"/>
    <property type="match status" value="3"/>
</dbReference>
<keyword evidence="6" id="KW-1133">Transmembrane helix</keyword>
<protein>
    <recommendedName>
        <fullName evidence="15">Leucine-rich repeat-containing N-terminal plant-type domain-containing protein</fullName>
    </recommendedName>
</protein>
<evidence type="ECO:0000256" key="9">
    <source>
        <dbReference type="ARBA" id="ARBA00023180"/>
    </source>
</evidence>
<keyword evidence="2" id="KW-0433">Leucine-rich repeat</keyword>
<dbReference type="InterPro" id="IPR046956">
    <property type="entry name" value="RLP23-like"/>
</dbReference>
<dbReference type="AlphaFoldDB" id="A0AAQ3NQW3"/>
<feature type="domain" description="Leucine-rich repeat-containing N-terminal plant-type" evidence="11">
    <location>
        <begin position="2"/>
        <end position="23"/>
    </location>
</feature>
<sequence length="573" mass="64884">MLSTWRDDQNDTDCCRWKGIECNNETGNVEMVDLRGSESHYLSGSINIASLVGLHKLKYLDLSSNHPSSLGDQIPPSIGSFQSLRYLNLSLTILLGTIPYELGNLSKLEYLDLKETYLHGEIPSKLGKLSSLRYLDLSANLDIYGEIPSQLGSLSHLRYLDLSYNELSGTLPFQVGNLPLLHSLKLDGNSDLKIKDENWLSSLSSLTTLIGVYLEENYLEGDINELHLTNLSQLIELDLSDNSLSLNFATTWTPPFQLLKLGLASYKLGPNFPSWLQTQSQQEFQDISDAGINDFVPNWFWNKLQFIREMNMSYNGLKGVIPNLTIKFVLHDPEAIILNSNKLEGIIPTFLSHARTLDLVCRNQENCRFAVGVPNQEPDQEVIKNLPFQETVVSRCCQNRVGMKAQIGAVRSDYAAIRQNYAEIRQDLQEIIRMLGGRGHNQDDQPCDRGEERHAVQPNGKKRVELPTFEGFDPFGWVSNAEKLFELQGVAEEERVRLTEFSMEGSAHYWFKAWKAKAKNRSWEGLKGAMVWRFGERNSGTIVDRVATNKQSGTMEEYAPTSTMRELQEPIHN</sequence>
<evidence type="ECO:0008006" key="15">
    <source>
        <dbReference type="Google" id="ProtNLM"/>
    </source>
</evidence>
<dbReference type="SUPFAM" id="SSF52058">
    <property type="entry name" value="L domain-like"/>
    <property type="match status" value="1"/>
</dbReference>
<dbReference type="InterPro" id="IPR013210">
    <property type="entry name" value="LRR_N_plant-typ"/>
</dbReference>
<dbReference type="InterPro" id="IPR055414">
    <property type="entry name" value="LRR_R13L4/SHOC2-like"/>
</dbReference>
<dbReference type="Pfam" id="PF08263">
    <property type="entry name" value="LRRNT_2"/>
    <property type="match status" value="1"/>
</dbReference>
<feature type="domain" description="Disease resistance R13L4/SHOC-2-like LRR" evidence="12">
    <location>
        <begin position="76"/>
        <end position="281"/>
    </location>
</feature>
<dbReference type="Proteomes" id="UP001374535">
    <property type="component" value="Chromosome 4"/>
</dbReference>
<evidence type="ECO:0000313" key="13">
    <source>
        <dbReference type="EMBL" id="WVZ14760.1"/>
    </source>
</evidence>
<name>A0AAQ3NQW3_VIGMU</name>
<organism evidence="13 14">
    <name type="scientific">Vigna mungo</name>
    <name type="common">Black gram</name>
    <name type="synonym">Phaseolus mungo</name>
    <dbReference type="NCBI Taxonomy" id="3915"/>
    <lineage>
        <taxon>Eukaryota</taxon>
        <taxon>Viridiplantae</taxon>
        <taxon>Streptophyta</taxon>
        <taxon>Embryophyta</taxon>
        <taxon>Tracheophyta</taxon>
        <taxon>Spermatophyta</taxon>
        <taxon>Magnoliopsida</taxon>
        <taxon>eudicotyledons</taxon>
        <taxon>Gunneridae</taxon>
        <taxon>Pentapetalae</taxon>
        <taxon>rosids</taxon>
        <taxon>fabids</taxon>
        <taxon>Fabales</taxon>
        <taxon>Fabaceae</taxon>
        <taxon>Papilionoideae</taxon>
        <taxon>50 kb inversion clade</taxon>
        <taxon>NPAAA clade</taxon>
        <taxon>indigoferoid/millettioid clade</taxon>
        <taxon>Phaseoleae</taxon>
        <taxon>Vigna</taxon>
    </lineage>
</organism>
<dbReference type="InterPro" id="IPR032675">
    <property type="entry name" value="LRR_dom_sf"/>
</dbReference>
<proteinExistence type="predicted"/>
<evidence type="ECO:0000259" key="11">
    <source>
        <dbReference type="Pfam" id="PF08263"/>
    </source>
</evidence>
<dbReference type="FunFam" id="3.80.10.10:FF:000041">
    <property type="entry name" value="LRR receptor-like serine/threonine-protein kinase ERECTA"/>
    <property type="match status" value="1"/>
</dbReference>
<evidence type="ECO:0000256" key="5">
    <source>
        <dbReference type="ARBA" id="ARBA00022737"/>
    </source>
</evidence>
<comment type="subcellular location">
    <subcellularLocation>
        <location evidence="1">Membrane</location>
        <topology evidence="1">Single-pass type I membrane protein</topology>
    </subcellularLocation>
</comment>
<evidence type="ECO:0000256" key="4">
    <source>
        <dbReference type="ARBA" id="ARBA00022729"/>
    </source>
</evidence>
<keyword evidence="7" id="KW-0472">Membrane</keyword>
<evidence type="ECO:0000256" key="10">
    <source>
        <dbReference type="SAM" id="MobiDB-lite"/>
    </source>
</evidence>
<dbReference type="EMBL" id="CP144697">
    <property type="protein sequence ID" value="WVZ14760.1"/>
    <property type="molecule type" value="Genomic_DNA"/>
</dbReference>
<keyword evidence="14" id="KW-1185">Reference proteome</keyword>
<evidence type="ECO:0000256" key="1">
    <source>
        <dbReference type="ARBA" id="ARBA00004479"/>
    </source>
</evidence>
<feature type="compositionally biased region" description="Basic and acidic residues" evidence="10">
    <location>
        <begin position="440"/>
        <end position="455"/>
    </location>
</feature>
<evidence type="ECO:0000256" key="7">
    <source>
        <dbReference type="ARBA" id="ARBA00023136"/>
    </source>
</evidence>
<evidence type="ECO:0000256" key="2">
    <source>
        <dbReference type="ARBA" id="ARBA00022614"/>
    </source>
</evidence>
<evidence type="ECO:0000259" key="12">
    <source>
        <dbReference type="Pfam" id="PF23598"/>
    </source>
</evidence>
<keyword evidence="3" id="KW-0812">Transmembrane</keyword>
<evidence type="ECO:0000256" key="6">
    <source>
        <dbReference type="ARBA" id="ARBA00022989"/>
    </source>
</evidence>
<keyword evidence="8" id="KW-0675">Receptor</keyword>
<evidence type="ECO:0000313" key="14">
    <source>
        <dbReference type="Proteomes" id="UP001374535"/>
    </source>
</evidence>
<gene>
    <name evidence="13" type="ORF">V8G54_012326</name>
</gene>
<reference evidence="13 14" key="1">
    <citation type="journal article" date="2023" name="Life. Sci Alliance">
        <title>Evolutionary insights into 3D genome organization and epigenetic landscape of Vigna mungo.</title>
        <authorList>
            <person name="Junaid A."/>
            <person name="Singh B."/>
            <person name="Bhatia S."/>
        </authorList>
    </citation>
    <scope>NUCLEOTIDE SEQUENCE [LARGE SCALE GENOMIC DNA]</scope>
    <source>
        <strain evidence="13">Urdbean</strain>
    </source>
</reference>
<dbReference type="Pfam" id="PF23598">
    <property type="entry name" value="LRR_14"/>
    <property type="match status" value="1"/>
</dbReference>
<dbReference type="GO" id="GO:0016020">
    <property type="term" value="C:membrane"/>
    <property type="evidence" value="ECO:0007669"/>
    <property type="project" value="UniProtKB-SubCell"/>
</dbReference>
<accession>A0AAQ3NQW3</accession>
<dbReference type="PRINTS" id="PR00019">
    <property type="entry name" value="LEURICHRPT"/>
</dbReference>
<dbReference type="PANTHER" id="PTHR48063:SF98">
    <property type="entry name" value="LRR RECEPTOR-LIKE SERINE_THREONINE-PROTEIN KINASE FLS2"/>
    <property type="match status" value="1"/>
</dbReference>
<keyword evidence="4" id="KW-0732">Signal</keyword>
<evidence type="ECO:0000256" key="3">
    <source>
        <dbReference type="ARBA" id="ARBA00022692"/>
    </source>
</evidence>
<evidence type="ECO:0000256" key="8">
    <source>
        <dbReference type="ARBA" id="ARBA00023170"/>
    </source>
</evidence>
<feature type="region of interest" description="Disordered" evidence="10">
    <location>
        <begin position="439"/>
        <end position="458"/>
    </location>
</feature>
<keyword evidence="5" id="KW-0677">Repeat</keyword>
<dbReference type="PANTHER" id="PTHR48063">
    <property type="entry name" value="LRR RECEPTOR-LIKE KINASE"/>
    <property type="match status" value="1"/>
</dbReference>
<keyword evidence="9" id="KW-0325">Glycoprotein</keyword>